<reference evidence="3 4" key="1">
    <citation type="journal article" date="2017" name="ISME J.">
        <title>Energy and carbon metabolisms in a deep terrestrial subsurface fluid microbial community.</title>
        <authorList>
            <person name="Momper L."/>
            <person name="Jungbluth S.P."/>
            <person name="Lee M.D."/>
            <person name="Amend J.P."/>
        </authorList>
    </citation>
    <scope>NUCLEOTIDE SEQUENCE [LARGE SCALE GENOMIC DNA]</scope>
    <source>
        <strain evidence="3">SURF_26</strain>
    </source>
</reference>
<evidence type="ECO:0000313" key="4">
    <source>
        <dbReference type="Proteomes" id="UP000266426"/>
    </source>
</evidence>
<keyword evidence="1" id="KW-0472">Membrane</keyword>
<feature type="transmembrane region" description="Helical" evidence="1">
    <location>
        <begin position="137"/>
        <end position="161"/>
    </location>
</feature>
<accession>A0A3A4R3Z6</accession>
<keyword evidence="1" id="KW-1133">Transmembrane helix</keyword>
<evidence type="ECO:0000256" key="1">
    <source>
        <dbReference type="SAM" id="Phobius"/>
    </source>
</evidence>
<feature type="domain" description="VTT" evidence="2">
    <location>
        <begin position="38"/>
        <end position="159"/>
    </location>
</feature>
<dbReference type="InterPro" id="IPR051311">
    <property type="entry name" value="DedA_domain"/>
</dbReference>
<protein>
    <submittedName>
        <fullName evidence="3">DedA family protein</fullName>
    </submittedName>
</protein>
<dbReference type="PANTHER" id="PTHR42709">
    <property type="entry name" value="ALKALINE PHOSPHATASE LIKE PROTEIN"/>
    <property type="match status" value="1"/>
</dbReference>
<sequence length="197" mass="22161">MFKPLRKLYDWVLHWAHTPYGTPALILNSFAESSFFPIPPDVLLIALSVSRRKKALLYAFLTTVASVLGGILGYYIGYALMEAVGWPIIKFYHKEEVFAKLIEMFRDNSFLAVLIAALTPIPYKVFTIAAGASSSPFGVFVVASLLGRALRFMALGVLIYIFGERIKTFIDKYFNLLTVLFMVLFIIGVICIKLFVK</sequence>
<dbReference type="PANTHER" id="PTHR42709:SF11">
    <property type="entry name" value="DEDA FAMILY PROTEIN"/>
    <property type="match status" value="1"/>
</dbReference>
<feature type="transmembrane region" description="Helical" evidence="1">
    <location>
        <begin position="55"/>
        <end position="76"/>
    </location>
</feature>
<comment type="caution">
    <text evidence="3">The sequence shown here is derived from an EMBL/GenBank/DDBJ whole genome shotgun (WGS) entry which is preliminary data.</text>
</comment>
<gene>
    <name evidence="3" type="ORF">C4541_06610</name>
</gene>
<feature type="transmembrane region" description="Helical" evidence="1">
    <location>
        <begin position="110"/>
        <end position="130"/>
    </location>
</feature>
<keyword evidence="1" id="KW-0812">Transmembrane</keyword>
<evidence type="ECO:0000313" key="3">
    <source>
        <dbReference type="EMBL" id="RJP59156.1"/>
    </source>
</evidence>
<evidence type="ECO:0000259" key="2">
    <source>
        <dbReference type="Pfam" id="PF09335"/>
    </source>
</evidence>
<dbReference type="GO" id="GO:0005886">
    <property type="term" value="C:plasma membrane"/>
    <property type="evidence" value="ECO:0007669"/>
    <property type="project" value="TreeGrafter"/>
</dbReference>
<dbReference type="Pfam" id="PF09335">
    <property type="entry name" value="VTT_dom"/>
    <property type="match status" value="1"/>
</dbReference>
<proteinExistence type="predicted"/>
<dbReference type="AlphaFoldDB" id="A0A3A4R3Z6"/>
<dbReference type="EMBL" id="QZJZ01000054">
    <property type="protein sequence ID" value="RJP59156.1"/>
    <property type="molecule type" value="Genomic_DNA"/>
</dbReference>
<dbReference type="InterPro" id="IPR032816">
    <property type="entry name" value="VTT_dom"/>
</dbReference>
<organism evidence="3 4">
    <name type="scientific">Candidatus Auribacter fodinae</name>
    <dbReference type="NCBI Taxonomy" id="2093366"/>
    <lineage>
        <taxon>Bacteria</taxon>
        <taxon>Pseudomonadati</taxon>
        <taxon>Candidatus Auribacterota</taxon>
        <taxon>Candidatus Auribacteria</taxon>
        <taxon>Candidatus Auribacterales</taxon>
        <taxon>Candidatus Auribacteraceae</taxon>
        <taxon>Candidatus Auribacter</taxon>
    </lineage>
</organism>
<dbReference type="Proteomes" id="UP000266426">
    <property type="component" value="Unassembled WGS sequence"/>
</dbReference>
<feature type="transmembrane region" description="Helical" evidence="1">
    <location>
        <begin position="173"/>
        <end position="196"/>
    </location>
</feature>
<name>A0A3A4R3Z6_9BACT</name>